<keyword evidence="1" id="KW-0472">Membrane</keyword>
<comment type="caution">
    <text evidence="2">The sequence shown here is derived from an EMBL/GenBank/DDBJ whole genome shotgun (WGS) entry which is preliminary data.</text>
</comment>
<proteinExistence type="predicted"/>
<reference evidence="2 3" key="1">
    <citation type="submission" date="2020-07" db="EMBL/GenBank/DDBJ databases">
        <title>Sequencing the genomes of 1000 actinobacteria strains.</title>
        <authorList>
            <person name="Klenk H.-P."/>
        </authorList>
    </citation>
    <scope>NUCLEOTIDE SEQUENCE [LARGE SCALE GENOMIC DNA]</scope>
    <source>
        <strain evidence="2 3">DSM 104006</strain>
    </source>
</reference>
<feature type="transmembrane region" description="Helical" evidence="1">
    <location>
        <begin position="168"/>
        <end position="188"/>
    </location>
</feature>
<name>A0A853B5A0_9PSEU</name>
<sequence>MRALLVRGMLAGLIAAVLAALFAYAVGEPPVNAAIGLEEAAAHASGEHSHEEELVSRGVQSTLGLLTAVGVYGIAIGGLLAIAFALVYGRLGSLRPGPTATLLTGAAFVVVVLVPFLKYPANPPAVGQPDTIGERTGLYFGFIALSLAFAVAAAAAGRQVALRSGAAAGAIAGGAVYLVPAALTARLMPVINEVPEDFPATTLWDFRIASLGTQVVLWTVLGVTFGLLARRALTAPAAGPPVSLAR</sequence>
<dbReference type="Proteomes" id="UP000549616">
    <property type="component" value="Unassembled WGS sequence"/>
</dbReference>
<feature type="transmembrane region" description="Helical" evidence="1">
    <location>
        <begin position="63"/>
        <end position="88"/>
    </location>
</feature>
<dbReference type="EMBL" id="JACCFK010000001">
    <property type="protein sequence ID" value="NYI89982.1"/>
    <property type="molecule type" value="Genomic_DNA"/>
</dbReference>
<feature type="transmembrane region" description="Helical" evidence="1">
    <location>
        <begin position="100"/>
        <end position="117"/>
    </location>
</feature>
<gene>
    <name evidence="2" type="ORF">HNR02_003305</name>
</gene>
<keyword evidence="1" id="KW-0812">Transmembrane</keyword>
<dbReference type="AlphaFoldDB" id="A0A853B5A0"/>
<keyword evidence="3" id="KW-1185">Reference proteome</keyword>
<protein>
    <submittedName>
        <fullName evidence="2">Putative cobalt transporter CbtA</fullName>
    </submittedName>
</protein>
<evidence type="ECO:0000313" key="2">
    <source>
        <dbReference type="EMBL" id="NYI89982.1"/>
    </source>
</evidence>
<accession>A0A853B5A0</accession>
<evidence type="ECO:0000256" key="1">
    <source>
        <dbReference type="SAM" id="Phobius"/>
    </source>
</evidence>
<keyword evidence="1" id="KW-1133">Transmembrane helix</keyword>
<feature type="transmembrane region" description="Helical" evidence="1">
    <location>
        <begin position="208"/>
        <end position="229"/>
    </location>
</feature>
<organism evidence="2 3">
    <name type="scientific">Amycolatopsis endophytica</name>
    <dbReference type="NCBI Taxonomy" id="860233"/>
    <lineage>
        <taxon>Bacteria</taxon>
        <taxon>Bacillati</taxon>
        <taxon>Actinomycetota</taxon>
        <taxon>Actinomycetes</taxon>
        <taxon>Pseudonocardiales</taxon>
        <taxon>Pseudonocardiaceae</taxon>
        <taxon>Amycolatopsis</taxon>
    </lineage>
</organism>
<dbReference type="Pfam" id="PF09490">
    <property type="entry name" value="CbtA"/>
    <property type="match status" value="1"/>
</dbReference>
<feature type="transmembrane region" description="Helical" evidence="1">
    <location>
        <begin position="137"/>
        <end position="156"/>
    </location>
</feature>
<dbReference type="InterPro" id="IPR012666">
    <property type="entry name" value="CbtA_put"/>
</dbReference>
<evidence type="ECO:0000313" key="3">
    <source>
        <dbReference type="Proteomes" id="UP000549616"/>
    </source>
</evidence>